<dbReference type="EMBL" id="NCKU01015905">
    <property type="protein sequence ID" value="RWR99283.1"/>
    <property type="molecule type" value="Genomic_DNA"/>
</dbReference>
<protein>
    <submittedName>
        <fullName evidence="4">Histone H3.3-like protein</fullName>
    </submittedName>
</protein>
<dbReference type="EMBL" id="NCKU01001236">
    <property type="protein sequence ID" value="RWS12664.1"/>
    <property type="molecule type" value="Genomic_DNA"/>
</dbReference>
<evidence type="ECO:0000256" key="1">
    <source>
        <dbReference type="ARBA" id="ARBA00010343"/>
    </source>
</evidence>
<keyword evidence="6" id="KW-1185">Reference proteome</keyword>
<dbReference type="CDD" id="cd22911">
    <property type="entry name" value="HFD_H3"/>
    <property type="match status" value="1"/>
</dbReference>
<dbReference type="PRINTS" id="PR00622">
    <property type="entry name" value="HISTONEH3"/>
</dbReference>
<comment type="caution">
    <text evidence="4">The sequence shown here is derived from an EMBL/GenBank/DDBJ whole genome shotgun (WGS) entry which is preliminary data.</text>
</comment>
<dbReference type="GO" id="GO:0000786">
    <property type="term" value="C:nucleosome"/>
    <property type="evidence" value="ECO:0007669"/>
    <property type="project" value="InterPro"/>
</dbReference>
<sequence length="155" mass="18003">MARVKQKNTAKKSTGNWKFNQNVLQKKLETKRQRGKVKNLGGKVGKKVKEDEVKKKKRRWRKGIVALREIRRFQRSTENLIPRAPFQRLVREITQSINIEGLKYQTAALLALQEAAEAYIVNLFENTNLLAIHAKRVTIMPKDMQLAIRIRGDQV</sequence>
<reference evidence="4" key="2">
    <citation type="submission" date="2018-11" db="EMBL/GenBank/DDBJ databases">
        <title>Trombidioid mite genomics.</title>
        <authorList>
            <person name="Dong X."/>
        </authorList>
    </citation>
    <scope>NUCLEOTIDE SEQUENCE</scope>
    <source>
        <strain evidence="4">UoL-WK</strain>
    </source>
</reference>
<dbReference type="InterPro" id="IPR007125">
    <property type="entry name" value="H2A/H2B/H3"/>
</dbReference>
<evidence type="ECO:0000313" key="3">
    <source>
        <dbReference type="EMBL" id="RWR98899.1"/>
    </source>
</evidence>
<accession>A0A3S3RDU5</accession>
<dbReference type="OrthoDB" id="420022at2759"/>
<dbReference type="InterPro" id="IPR000164">
    <property type="entry name" value="Histone_H3/CENP-A"/>
</dbReference>
<dbReference type="Gene3D" id="1.10.20.10">
    <property type="entry name" value="Histone, subunit A"/>
    <property type="match status" value="1"/>
</dbReference>
<dbReference type="PROSITE" id="PS00959">
    <property type="entry name" value="HISTONE_H3_2"/>
    <property type="match status" value="1"/>
</dbReference>
<evidence type="ECO:0000313" key="6">
    <source>
        <dbReference type="Proteomes" id="UP000285301"/>
    </source>
</evidence>
<dbReference type="GO" id="GO:0030527">
    <property type="term" value="F:structural constituent of chromatin"/>
    <property type="evidence" value="ECO:0007669"/>
    <property type="project" value="InterPro"/>
</dbReference>
<dbReference type="SUPFAM" id="SSF47113">
    <property type="entry name" value="Histone-fold"/>
    <property type="match status" value="1"/>
</dbReference>
<dbReference type="AlphaFoldDB" id="A0A3S3RDU5"/>
<comment type="similarity">
    <text evidence="1">Belongs to the histone H3 family.</text>
</comment>
<dbReference type="Proteomes" id="UP000285301">
    <property type="component" value="Unassembled WGS sequence"/>
</dbReference>
<dbReference type="EMBL" id="NCKU01017987">
    <property type="protein sequence ID" value="RWR98899.1"/>
    <property type="molecule type" value="Genomic_DNA"/>
</dbReference>
<dbReference type="SMART" id="SM00428">
    <property type="entry name" value="H3"/>
    <property type="match status" value="1"/>
</dbReference>
<organism evidence="4 6">
    <name type="scientific">Dinothrombium tinctorium</name>
    <dbReference type="NCBI Taxonomy" id="1965070"/>
    <lineage>
        <taxon>Eukaryota</taxon>
        <taxon>Metazoa</taxon>
        <taxon>Ecdysozoa</taxon>
        <taxon>Arthropoda</taxon>
        <taxon>Chelicerata</taxon>
        <taxon>Arachnida</taxon>
        <taxon>Acari</taxon>
        <taxon>Acariformes</taxon>
        <taxon>Trombidiformes</taxon>
        <taxon>Prostigmata</taxon>
        <taxon>Anystina</taxon>
        <taxon>Parasitengona</taxon>
        <taxon>Trombidioidea</taxon>
        <taxon>Trombidiidae</taxon>
        <taxon>Dinothrombium</taxon>
    </lineage>
</organism>
<feature type="domain" description="Core Histone H2A/H2B/H3" evidence="2">
    <location>
        <begin position="64"/>
        <end position="150"/>
    </location>
</feature>
<evidence type="ECO:0000313" key="4">
    <source>
        <dbReference type="EMBL" id="RWR99283.1"/>
    </source>
</evidence>
<proteinExistence type="inferred from homology"/>
<dbReference type="PANTHER" id="PTHR11426">
    <property type="entry name" value="HISTONE H3"/>
    <property type="match status" value="1"/>
</dbReference>
<dbReference type="GO" id="GO:0046982">
    <property type="term" value="F:protein heterodimerization activity"/>
    <property type="evidence" value="ECO:0007669"/>
    <property type="project" value="InterPro"/>
</dbReference>
<dbReference type="Pfam" id="PF00125">
    <property type="entry name" value="Histone"/>
    <property type="match status" value="1"/>
</dbReference>
<gene>
    <name evidence="5" type="ORF">B4U79_02246</name>
    <name evidence="3" type="ORF">B4U79_06694</name>
    <name evidence="4" type="ORF">B4U79_14696</name>
</gene>
<name>A0A3S3RDU5_9ACAR</name>
<dbReference type="FunFam" id="1.10.20.10:FF:000088">
    <property type="entry name" value="Histone H3-like centromeric protein CSE4"/>
    <property type="match status" value="1"/>
</dbReference>
<dbReference type="STRING" id="1965070.A0A3S3RDU5"/>
<dbReference type="InterPro" id="IPR009072">
    <property type="entry name" value="Histone-fold"/>
</dbReference>
<evidence type="ECO:0000259" key="2">
    <source>
        <dbReference type="Pfam" id="PF00125"/>
    </source>
</evidence>
<dbReference type="GO" id="GO:0003677">
    <property type="term" value="F:DNA binding"/>
    <property type="evidence" value="ECO:0007669"/>
    <property type="project" value="InterPro"/>
</dbReference>
<evidence type="ECO:0000313" key="5">
    <source>
        <dbReference type="EMBL" id="RWS12664.1"/>
    </source>
</evidence>
<reference evidence="4 6" key="1">
    <citation type="journal article" date="2018" name="Gigascience">
        <title>Genomes of trombidid mites reveal novel predicted allergens and laterally-transferred genes associated with secondary metabolism.</title>
        <authorList>
            <person name="Dong X."/>
            <person name="Chaisiri K."/>
            <person name="Xia D."/>
            <person name="Armstrong S.D."/>
            <person name="Fang Y."/>
            <person name="Donnelly M.J."/>
            <person name="Kadowaki T."/>
            <person name="McGarry J.W."/>
            <person name="Darby A.C."/>
            <person name="Makepeace B.L."/>
        </authorList>
    </citation>
    <scope>NUCLEOTIDE SEQUENCE [LARGE SCALE GENOMIC DNA]</scope>
    <source>
        <strain evidence="4">UoL-WK</strain>
    </source>
</reference>